<feature type="compositionally biased region" description="Gly residues" evidence="1">
    <location>
        <begin position="53"/>
        <end position="62"/>
    </location>
</feature>
<protein>
    <recommendedName>
        <fullName evidence="4">C3H1-type domain-containing protein</fullName>
    </recommendedName>
</protein>
<sequence>MKEGKLTSWKPSKLLYRLDMKAFKEKDAPFVGGRGVEPWNRWPKGQKSDAGKGGKSGKGGKGQRVKSCDFYNAEGKRCTRRVCNFAHACSKKCDGKHPAHECAQA</sequence>
<accession>A0AAE0H3I6</accession>
<evidence type="ECO:0008006" key="4">
    <source>
        <dbReference type="Google" id="ProtNLM"/>
    </source>
</evidence>
<name>A0AAE0H3I6_9CHLO</name>
<keyword evidence="3" id="KW-1185">Reference proteome</keyword>
<organism evidence="2 3">
    <name type="scientific">Cymbomonas tetramitiformis</name>
    <dbReference type="NCBI Taxonomy" id="36881"/>
    <lineage>
        <taxon>Eukaryota</taxon>
        <taxon>Viridiplantae</taxon>
        <taxon>Chlorophyta</taxon>
        <taxon>Pyramimonadophyceae</taxon>
        <taxon>Pyramimonadales</taxon>
        <taxon>Pyramimonadaceae</taxon>
        <taxon>Cymbomonas</taxon>
    </lineage>
</organism>
<dbReference type="AlphaFoldDB" id="A0AAE0H3I6"/>
<gene>
    <name evidence="2" type="ORF">CYMTET_3228</name>
</gene>
<evidence type="ECO:0000313" key="2">
    <source>
        <dbReference type="EMBL" id="KAK3289329.1"/>
    </source>
</evidence>
<evidence type="ECO:0000313" key="3">
    <source>
        <dbReference type="Proteomes" id="UP001190700"/>
    </source>
</evidence>
<evidence type="ECO:0000256" key="1">
    <source>
        <dbReference type="SAM" id="MobiDB-lite"/>
    </source>
</evidence>
<dbReference type="EMBL" id="LGRX02000167">
    <property type="protein sequence ID" value="KAK3289329.1"/>
    <property type="molecule type" value="Genomic_DNA"/>
</dbReference>
<reference evidence="2 3" key="1">
    <citation type="journal article" date="2015" name="Genome Biol. Evol.">
        <title>Comparative Genomics of a Bacterivorous Green Alga Reveals Evolutionary Causalities and Consequences of Phago-Mixotrophic Mode of Nutrition.</title>
        <authorList>
            <person name="Burns J.A."/>
            <person name="Paasch A."/>
            <person name="Narechania A."/>
            <person name="Kim E."/>
        </authorList>
    </citation>
    <scope>NUCLEOTIDE SEQUENCE [LARGE SCALE GENOMIC DNA]</scope>
    <source>
        <strain evidence="2 3">PLY_AMNH</strain>
    </source>
</reference>
<dbReference type="Proteomes" id="UP001190700">
    <property type="component" value="Unassembled WGS sequence"/>
</dbReference>
<comment type="caution">
    <text evidence="2">The sequence shown here is derived from an EMBL/GenBank/DDBJ whole genome shotgun (WGS) entry which is preliminary data.</text>
</comment>
<proteinExistence type="predicted"/>
<feature type="region of interest" description="Disordered" evidence="1">
    <location>
        <begin position="33"/>
        <end position="64"/>
    </location>
</feature>